<comment type="subcellular location">
    <subcellularLocation>
        <location evidence="1">Membrane</location>
    </subcellularLocation>
</comment>
<proteinExistence type="predicted"/>
<dbReference type="GO" id="GO:0016020">
    <property type="term" value="C:membrane"/>
    <property type="evidence" value="ECO:0007669"/>
    <property type="project" value="UniProtKB-SubCell"/>
</dbReference>
<keyword evidence="2 4" id="KW-0812">Transmembrane</keyword>
<dbReference type="InterPro" id="IPR036257">
    <property type="entry name" value="Cyt_c_oxidase_su2_TM_sf"/>
</dbReference>
<keyword evidence="4" id="KW-1133">Transmembrane helix</keyword>
<accession>A0A6C1AYJ4</accession>
<dbReference type="SUPFAM" id="SSF81464">
    <property type="entry name" value="Cytochrome c oxidase subunit II-like, transmembrane region"/>
    <property type="match status" value="1"/>
</dbReference>
<gene>
    <name evidence="5" type="ORF">G3580_01450</name>
</gene>
<protein>
    <submittedName>
        <fullName evidence="5">Uncharacterized protein</fullName>
    </submittedName>
</protein>
<reference evidence="5 6" key="1">
    <citation type="submission" date="2020-02" db="EMBL/GenBank/DDBJ databases">
        <title>Nitrogenibacter mangrovi gen. nov., sp. nov. isolated from mangrove sediment, a denitrifying betaproteobacterium.</title>
        <authorList>
            <person name="Liao H."/>
            <person name="Tian Y."/>
        </authorList>
    </citation>
    <scope>NUCLEOTIDE SEQUENCE [LARGE SCALE GENOMIC DNA]</scope>
    <source>
        <strain evidence="5 6">M9-3-2</strain>
    </source>
</reference>
<evidence type="ECO:0000256" key="1">
    <source>
        <dbReference type="ARBA" id="ARBA00004370"/>
    </source>
</evidence>
<dbReference type="Gene3D" id="1.10.287.90">
    <property type="match status" value="1"/>
</dbReference>
<keyword evidence="6" id="KW-1185">Reference proteome</keyword>
<dbReference type="AlphaFoldDB" id="A0A6C1AYJ4"/>
<name>A0A6C1AYJ4_9RHOO</name>
<feature type="transmembrane region" description="Helical" evidence="4">
    <location>
        <begin position="39"/>
        <end position="59"/>
    </location>
</feature>
<evidence type="ECO:0000256" key="4">
    <source>
        <dbReference type="SAM" id="Phobius"/>
    </source>
</evidence>
<dbReference type="RefSeq" id="WP_173763576.1">
    <property type="nucleotide sequence ID" value="NZ_CP048836.1"/>
</dbReference>
<dbReference type="KEGG" id="azq:G3580_01450"/>
<dbReference type="Proteomes" id="UP000501991">
    <property type="component" value="Chromosome"/>
</dbReference>
<keyword evidence="3 4" id="KW-0472">Membrane</keyword>
<evidence type="ECO:0000256" key="3">
    <source>
        <dbReference type="ARBA" id="ARBA00023136"/>
    </source>
</evidence>
<feature type="transmembrane region" description="Helical" evidence="4">
    <location>
        <begin position="86"/>
        <end position="107"/>
    </location>
</feature>
<evidence type="ECO:0000256" key="2">
    <source>
        <dbReference type="ARBA" id="ARBA00022692"/>
    </source>
</evidence>
<evidence type="ECO:0000313" key="5">
    <source>
        <dbReference type="EMBL" id="QID16407.1"/>
    </source>
</evidence>
<dbReference type="EMBL" id="CP048836">
    <property type="protein sequence ID" value="QID16407.1"/>
    <property type="molecule type" value="Genomic_DNA"/>
</dbReference>
<sequence>MAGMDRREGRASLWHLAVPVSLWVNTAHAASPSPAQRDLWLWGLGLLLVVLIPVWLLAIRFPWHEHDGRATPGAGTGRIGERVAEAVVWLVPAVLVVCIGAMVWLYVHRPDTDRPLARAGVAQMVSAGHADATAAPQ</sequence>
<evidence type="ECO:0000313" key="6">
    <source>
        <dbReference type="Proteomes" id="UP000501991"/>
    </source>
</evidence>
<organism evidence="5 6">
    <name type="scientific">Nitrogeniibacter mangrovi</name>
    <dbReference type="NCBI Taxonomy" id="2016596"/>
    <lineage>
        <taxon>Bacteria</taxon>
        <taxon>Pseudomonadati</taxon>
        <taxon>Pseudomonadota</taxon>
        <taxon>Betaproteobacteria</taxon>
        <taxon>Rhodocyclales</taxon>
        <taxon>Zoogloeaceae</taxon>
        <taxon>Nitrogeniibacter</taxon>
    </lineage>
</organism>